<dbReference type="Proteomes" id="UP000295274">
    <property type="component" value="Unassembled WGS sequence"/>
</dbReference>
<feature type="region of interest" description="Disordered" evidence="1">
    <location>
        <begin position="1"/>
        <end position="27"/>
    </location>
</feature>
<sequence>MAKKGKTKNTVNKAKHAKLMDRKKNKLKKEAALRKERLKEIIRKSQESK</sequence>
<organism evidence="2 3">
    <name type="scientific">Maribacter caenipelagi</name>
    <dbReference type="NCBI Taxonomy" id="1447781"/>
    <lineage>
        <taxon>Bacteria</taxon>
        <taxon>Pseudomonadati</taxon>
        <taxon>Bacteroidota</taxon>
        <taxon>Flavobacteriia</taxon>
        <taxon>Flavobacteriales</taxon>
        <taxon>Flavobacteriaceae</taxon>
        <taxon>Maribacter</taxon>
    </lineage>
</organism>
<reference evidence="2 3" key="1">
    <citation type="submission" date="2019-03" db="EMBL/GenBank/DDBJ databases">
        <title>Genomic Encyclopedia of Type Strains, Phase III (KMG-III): the genomes of soil and plant-associated and newly described type strains.</title>
        <authorList>
            <person name="Whitman W."/>
        </authorList>
    </citation>
    <scope>NUCLEOTIDE SEQUENCE [LARGE SCALE GENOMIC DNA]</scope>
    <source>
        <strain evidence="2 3">CECT 8455</strain>
    </source>
</reference>
<name>A0A4R7DBL0_9FLAO</name>
<comment type="caution">
    <text evidence="2">The sequence shown here is derived from an EMBL/GenBank/DDBJ whole genome shotgun (WGS) entry which is preliminary data.</text>
</comment>
<feature type="compositionally biased region" description="Basic residues" evidence="1">
    <location>
        <begin position="1"/>
        <end position="17"/>
    </location>
</feature>
<dbReference type="AlphaFoldDB" id="A0A4R7DBL0"/>
<protein>
    <submittedName>
        <fullName evidence="2">Uncharacterized protein</fullName>
    </submittedName>
</protein>
<accession>A0A4R7DBL0</accession>
<dbReference type="EMBL" id="SNZW01000011">
    <property type="protein sequence ID" value="TDS18773.1"/>
    <property type="molecule type" value="Genomic_DNA"/>
</dbReference>
<evidence type="ECO:0000256" key="1">
    <source>
        <dbReference type="SAM" id="MobiDB-lite"/>
    </source>
</evidence>
<evidence type="ECO:0000313" key="2">
    <source>
        <dbReference type="EMBL" id="TDS18773.1"/>
    </source>
</evidence>
<feature type="compositionally biased region" description="Basic and acidic residues" evidence="1">
    <location>
        <begin position="18"/>
        <end position="27"/>
    </location>
</feature>
<keyword evidence="3" id="KW-1185">Reference proteome</keyword>
<dbReference type="RefSeq" id="WP_166637422.1">
    <property type="nucleotide sequence ID" value="NZ_SNZW01000011.1"/>
</dbReference>
<proteinExistence type="predicted"/>
<gene>
    <name evidence="2" type="ORF">DFQ03_0483</name>
</gene>
<evidence type="ECO:0000313" key="3">
    <source>
        <dbReference type="Proteomes" id="UP000295274"/>
    </source>
</evidence>